<reference evidence="2 3" key="1">
    <citation type="submission" date="2023-07" db="EMBL/GenBank/DDBJ databases">
        <title>Sorghum-associated microbial communities from plants grown in Nebraska, USA.</title>
        <authorList>
            <person name="Schachtman D."/>
        </authorList>
    </citation>
    <scope>NUCLEOTIDE SEQUENCE [LARGE SCALE GENOMIC DNA]</scope>
    <source>
        <strain evidence="2 3">3262</strain>
    </source>
</reference>
<proteinExistence type="predicted"/>
<keyword evidence="1" id="KW-0732">Signal</keyword>
<evidence type="ECO:0000313" key="2">
    <source>
        <dbReference type="EMBL" id="MDR6941686.1"/>
    </source>
</evidence>
<feature type="chain" id="PRO_5046235451" evidence="1">
    <location>
        <begin position="20"/>
        <end position="659"/>
    </location>
</feature>
<evidence type="ECO:0000313" key="3">
    <source>
        <dbReference type="Proteomes" id="UP001247620"/>
    </source>
</evidence>
<protein>
    <submittedName>
        <fullName evidence="2">Uncharacterized protein</fullName>
    </submittedName>
</protein>
<keyword evidence="3" id="KW-1185">Reference proteome</keyword>
<sequence>MKKIILLILMLHVFKFLHAQQQPYYDAVQLARLLDSNKHFINAAIYKDTLYSVLKKYIGGSITSASEFKNPAKNPFIASYFDEAQTYSTGFSPLNLASGGLKAIGDLKVNNIADGLAQFLIERGKEELDIAFIERFKDFLKNYPEARIAFPTTVGFINSIESYNYNAMLPALKAAFQKDLNSLSENLLKLREITADEIYIAANEKSPKDRSRSEQALVTRVDKLNAFWGTLAGRAALGTIIISDGLVKGTNPVNVIDDLSKDPAFAQPSFPDNLSNSIQLMELISQSLKSTDTDRFWITKTQVRDLLEEDTFRLYLGLLYAQNQSQYHIQFGTTTPITLETFLTDLNKNWPSQKSRFGQQFSTLANGASEASDRFKDILAIKDKNDQSGILLYANYASAVSVFLKTTATIVPSNLPSAQAGNVKKDLATYMELADNLVNSIYYVKSQNYAALILSTSMVFTTLAEYGTPDEKDKYIQFKNGYIKYGTFMANILEAKNGEEVKAAIEVVALPAGSYSIKQKSAWNVSFNGYVGYGYDFNYANGVYAPIGFAGTWGSKRNGIPITIFASLIDLGSLVSYRLKDNSTEQLKQDVRLESIISLSAQAIFEIPKTPIAIAAGWKRTPKLFYSGNSTFDVKPPKNVFNLSLLIDIPIFTLHNKSF</sequence>
<accession>A0ABU1T9Y3</accession>
<organism evidence="2 3">
    <name type="scientific">Mucilaginibacter pocheonensis</name>
    <dbReference type="NCBI Taxonomy" id="398050"/>
    <lineage>
        <taxon>Bacteria</taxon>
        <taxon>Pseudomonadati</taxon>
        <taxon>Bacteroidota</taxon>
        <taxon>Sphingobacteriia</taxon>
        <taxon>Sphingobacteriales</taxon>
        <taxon>Sphingobacteriaceae</taxon>
        <taxon>Mucilaginibacter</taxon>
    </lineage>
</organism>
<dbReference type="RefSeq" id="WP_310093735.1">
    <property type="nucleotide sequence ID" value="NZ_JAVDUU010000002.1"/>
</dbReference>
<comment type="caution">
    <text evidence="2">The sequence shown here is derived from an EMBL/GenBank/DDBJ whole genome shotgun (WGS) entry which is preliminary data.</text>
</comment>
<name>A0ABU1T9Y3_9SPHI</name>
<dbReference type="EMBL" id="JAVDUU010000002">
    <property type="protein sequence ID" value="MDR6941686.1"/>
    <property type="molecule type" value="Genomic_DNA"/>
</dbReference>
<gene>
    <name evidence="2" type="ORF">J2W55_001528</name>
</gene>
<evidence type="ECO:0000256" key="1">
    <source>
        <dbReference type="SAM" id="SignalP"/>
    </source>
</evidence>
<feature type="signal peptide" evidence="1">
    <location>
        <begin position="1"/>
        <end position="19"/>
    </location>
</feature>
<dbReference type="Proteomes" id="UP001247620">
    <property type="component" value="Unassembled WGS sequence"/>
</dbReference>